<sequence>MSTYWNSYPNFLHNATAPLQHEFKLLAAQCGWAESSARYKEEWARCGREEFSHQFGRDENRLAGWQAMCVLVRVEEVPDSIKQCKQALHNVWVNIYDLIDAKRTGRPVKRHPSLVALRKYTMIHKKIFPKHAAKQNRFLKVLLVEMFL</sequence>
<dbReference type="AlphaFoldDB" id="A0AAD7NMY0"/>
<proteinExistence type="predicted"/>
<gene>
    <name evidence="1" type="ORF">DFH07DRAFT_915484</name>
</gene>
<comment type="caution">
    <text evidence="1">The sequence shown here is derived from an EMBL/GenBank/DDBJ whole genome shotgun (WGS) entry which is preliminary data.</text>
</comment>
<accession>A0AAD7NMY0</accession>
<keyword evidence="2" id="KW-1185">Reference proteome</keyword>
<reference evidence="1" key="1">
    <citation type="submission" date="2023-03" db="EMBL/GenBank/DDBJ databases">
        <title>Massive genome expansion in bonnet fungi (Mycena s.s.) driven by repeated elements and novel gene families across ecological guilds.</title>
        <authorList>
            <consortium name="Lawrence Berkeley National Laboratory"/>
            <person name="Harder C.B."/>
            <person name="Miyauchi S."/>
            <person name="Viragh M."/>
            <person name="Kuo A."/>
            <person name="Thoen E."/>
            <person name="Andreopoulos B."/>
            <person name="Lu D."/>
            <person name="Skrede I."/>
            <person name="Drula E."/>
            <person name="Henrissat B."/>
            <person name="Morin E."/>
            <person name="Kohler A."/>
            <person name="Barry K."/>
            <person name="LaButti K."/>
            <person name="Morin E."/>
            <person name="Salamov A."/>
            <person name="Lipzen A."/>
            <person name="Mereny Z."/>
            <person name="Hegedus B."/>
            <person name="Baldrian P."/>
            <person name="Stursova M."/>
            <person name="Weitz H."/>
            <person name="Taylor A."/>
            <person name="Grigoriev I.V."/>
            <person name="Nagy L.G."/>
            <person name="Martin F."/>
            <person name="Kauserud H."/>
        </authorList>
    </citation>
    <scope>NUCLEOTIDE SEQUENCE</scope>
    <source>
        <strain evidence="1">CBHHK188m</strain>
    </source>
</reference>
<evidence type="ECO:0000313" key="1">
    <source>
        <dbReference type="EMBL" id="KAJ7767873.1"/>
    </source>
</evidence>
<dbReference type="PANTHER" id="PTHR38846">
    <property type="entry name" value="C3H1-TYPE DOMAIN-CONTAINING PROTEIN"/>
    <property type="match status" value="1"/>
</dbReference>
<dbReference type="EMBL" id="JARJLG010000029">
    <property type="protein sequence ID" value="KAJ7767873.1"/>
    <property type="molecule type" value="Genomic_DNA"/>
</dbReference>
<name>A0AAD7NMY0_9AGAR</name>
<dbReference type="PANTHER" id="PTHR38846:SF1">
    <property type="entry name" value="C3H1-TYPE DOMAIN-CONTAINING PROTEIN"/>
    <property type="match status" value="1"/>
</dbReference>
<protein>
    <submittedName>
        <fullName evidence="1">Uncharacterized protein</fullName>
    </submittedName>
</protein>
<evidence type="ECO:0000313" key="2">
    <source>
        <dbReference type="Proteomes" id="UP001215280"/>
    </source>
</evidence>
<organism evidence="1 2">
    <name type="scientific">Mycena maculata</name>
    <dbReference type="NCBI Taxonomy" id="230809"/>
    <lineage>
        <taxon>Eukaryota</taxon>
        <taxon>Fungi</taxon>
        <taxon>Dikarya</taxon>
        <taxon>Basidiomycota</taxon>
        <taxon>Agaricomycotina</taxon>
        <taxon>Agaricomycetes</taxon>
        <taxon>Agaricomycetidae</taxon>
        <taxon>Agaricales</taxon>
        <taxon>Marasmiineae</taxon>
        <taxon>Mycenaceae</taxon>
        <taxon>Mycena</taxon>
    </lineage>
</organism>
<dbReference type="Proteomes" id="UP001215280">
    <property type="component" value="Unassembled WGS sequence"/>
</dbReference>